<evidence type="ECO:0000256" key="9">
    <source>
        <dbReference type="HAMAP-Rule" id="MF_00161"/>
    </source>
</evidence>
<evidence type="ECO:0000256" key="6">
    <source>
        <dbReference type="ARBA" id="ARBA00022801"/>
    </source>
</evidence>
<evidence type="ECO:0000256" key="3">
    <source>
        <dbReference type="ARBA" id="ARBA00022670"/>
    </source>
</evidence>
<sequence length="167" mass="18046">MRSLAPMTRTAIAVFVIDQIIKIWVVQFLNLKTVGTILVAPPYLTLRMAWNEGINFGLFAGAGDAMRWVLIALALAITAWIVIWMRRDRPGAWVQISAGLVIGGAIGNVIDRVIYGAVADFLNMSCCGFENPWSFNVADISIFVGAIGLILLAGDPPKDRDADAKAG</sequence>
<evidence type="ECO:0000256" key="7">
    <source>
        <dbReference type="ARBA" id="ARBA00022989"/>
    </source>
</evidence>
<keyword evidence="2 9" id="KW-1003">Cell membrane</keyword>
<comment type="catalytic activity">
    <reaction evidence="9 10">
        <text>Release of signal peptides from bacterial membrane prolipoproteins. Hydrolyzes -Xaa-Yaa-Zaa-|-(S,diacylglyceryl)Cys-, in which Xaa is hydrophobic (preferably Leu), and Yaa (Ala or Ser) and Zaa (Gly or Ala) have small, neutral side chains.</text>
        <dbReference type="EC" id="3.4.23.36"/>
    </reaction>
</comment>
<reference evidence="12 13" key="1">
    <citation type="submission" date="2017-05" db="EMBL/GenBank/DDBJ databases">
        <authorList>
            <person name="Song R."/>
            <person name="Chenine A.L."/>
            <person name="Ruprecht R.M."/>
        </authorList>
    </citation>
    <scope>NUCLEOTIDE SEQUENCE [LARGE SCALE GENOMIC DNA]</scope>
    <source>
        <strain evidence="12 13">CECT 8489</strain>
    </source>
</reference>
<evidence type="ECO:0000256" key="2">
    <source>
        <dbReference type="ARBA" id="ARBA00022475"/>
    </source>
</evidence>
<evidence type="ECO:0000256" key="1">
    <source>
        <dbReference type="ARBA" id="ARBA00006139"/>
    </source>
</evidence>
<protein>
    <recommendedName>
        <fullName evidence="9">Lipoprotein signal peptidase</fullName>
        <ecNumber evidence="9">3.4.23.36</ecNumber>
    </recommendedName>
    <alternativeName>
        <fullName evidence="9">Prolipoprotein signal peptidase</fullName>
    </alternativeName>
    <alternativeName>
        <fullName evidence="9">Signal peptidase II</fullName>
        <shortName evidence="9">SPase II</shortName>
    </alternativeName>
</protein>
<feature type="transmembrane region" description="Helical" evidence="9">
    <location>
        <begin position="21"/>
        <end position="45"/>
    </location>
</feature>
<feature type="transmembrane region" description="Helical" evidence="9">
    <location>
        <begin position="92"/>
        <end position="115"/>
    </location>
</feature>
<keyword evidence="13" id="KW-1185">Reference proteome</keyword>
<dbReference type="GO" id="GO:0006508">
    <property type="term" value="P:proteolysis"/>
    <property type="evidence" value="ECO:0007669"/>
    <property type="project" value="UniProtKB-KW"/>
</dbReference>
<dbReference type="HAMAP" id="MF_00161">
    <property type="entry name" value="LspA"/>
    <property type="match status" value="1"/>
</dbReference>
<dbReference type="GO" id="GO:0004190">
    <property type="term" value="F:aspartic-type endopeptidase activity"/>
    <property type="evidence" value="ECO:0007669"/>
    <property type="project" value="UniProtKB-UniRule"/>
</dbReference>
<dbReference type="EC" id="3.4.23.36" evidence="9"/>
<keyword evidence="3 9" id="KW-0645">Protease</keyword>
<feature type="active site" evidence="9">
    <location>
        <position position="139"/>
    </location>
</feature>
<comment type="pathway">
    <text evidence="9">Protein modification; lipoprotein biosynthesis (signal peptide cleavage).</text>
</comment>
<comment type="function">
    <text evidence="9 10">This protein specifically catalyzes the removal of signal peptides from prolipoproteins.</text>
</comment>
<organism evidence="12 13">
    <name type="scientific">Boseongicola aestuarii</name>
    <dbReference type="NCBI Taxonomy" id="1470561"/>
    <lineage>
        <taxon>Bacteria</taxon>
        <taxon>Pseudomonadati</taxon>
        <taxon>Pseudomonadota</taxon>
        <taxon>Alphaproteobacteria</taxon>
        <taxon>Rhodobacterales</taxon>
        <taxon>Paracoccaceae</taxon>
        <taxon>Boseongicola</taxon>
    </lineage>
</organism>
<dbReference type="AlphaFoldDB" id="A0A238J1F6"/>
<keyword evidence="8 9" id="KW-0472">Membrane</keyword>
<gene>
    <name evidence="9 12" type="primary">lspA</name>
    <name evidence="12" type="ORF">BOA8489_02664</name>
</gene>
<evidence type="ECO:0000313" key="13">
    <source>
        <dbReference type="Proteomes" id="UP000201838"/>
    </source>
</evidence>
<evidence type="ECO:0000256" key="11">
    <source>
        <dbReference type="RuleBase" id="RU004181"/>
    </source>
</evidence>
<keyword evidence="12" id="KW-0449">Lipoprotein</keyword>
<keyword evidence="7 9" id="KW-1133">Transmembrane helix</keyword>
<dbReference type="InterPro" id="IPR001872">
    <property type="entry name" value="Peptidase_A8"/>
</dbReference>
<keyword evidence="6 9" id="KW-0378">Hydrolase</keyword>
<accession>A0A238J1F6</accession>
<dbReference type="EMBL" id="FXXQ01000009">
    <property type="protein sequence ID" value="SMX24538.1"/>
    <property type="molecule type" value="Genomic_DNA"/>
</dbReference>
<dbReference type="PROSITE" id="PS00855">
    <property type="entry name" value="SPASE_II"/>
    <property type="match status" value="1"/>
</dbReference>
<evidence type="ECO:0000256" key="5">
    <source>
        <dbReference type="ARBA" id="ARBA00022750"/>
    </source>
</evidence>
<evidence type="ECO:0000256" key="8">
    <source>
        <dbReference type="ARBA" id="ARBA00023136"/>
    </source>
</evidence>
<dbReference type="Pfam" id="PF01252">
    <property type="entry name" value="Peptidase_A8"/>
    <property type="match status" value="1"/>
</dbReference>
<feature type="active site" evidence="9">
    <location>
        <position position="120"/>
    </location>
</feature>
<feature type="transmembrane region" description="Helical" evidence="9">
    <location>
        <begin position="135"/>
        <end position="153"/>
    </location>
</feature>
<dbReference type="UniPathway" id="UPA00665"/>
<keyword evidence="5 9" id="KW-0064">Aspartyl protease</keyword>
<keyword evidence="4 9" id="KW-0812">Transmembrane</keyword>
<evidence type="ECO:0000313" key="12">
    <source>
        <dbReference type="EMBL" id="SMX24538.1"/>
    </source>
</evidence>
<name>A0A238J1F6_9RHOB</name>
<comment type="subcellular location">
    <subcellularLocation>
        <location evidence="9">Cell membrane</location>
        <topology evidence="9">Multi-pass membrane protein</topology>
    </subcellularLocation>
</comment>
<evidence type="ECO:0000256" key="4">
    <source>
        <dbReference type="ARBA" id="ARBA00022692"/>
    </source>
</evidence>
<dbReference type="PRINTS" id="PR00781">
    <property type="entry name" value="LIPOSIGPTASE"/>
</dbReference>
<dbReference type="GO" id="GO:0005886">
    <property type="term" value="C:plasma membrane"/>
    <property type="evidence" value="ECO:0007669"/>
    <property type="project" value="UniProtKB-SubCell"/>
</dbReference>
<comment type="similarity">
    <text evidence="1 9 11">Belongs to the peptidase A8 family.</text>
</comment>
<proteinExistence type="inferred from homology"/>
<feature type="transmembrane region" description="Helical" evidence="9">
    <location>
        <begin position="65"/>
        <end position="85"/>
    </location>
</feature>
<dbReference type="OrthoDB" id="9810259at2"/>
<dbReference type="NCBIfam" id="TIGR00077">
    <property type="entry name" value="lspA"/>
    <property type="match status" value="1"/>
</dbReference>
<evidence type="ECO:0000256" key="10">
    <source>
        <dbReference type="RuleBase" id="RU000594"/>
    </source>
</evidence>
<dbReference type="Proteomes" id="UP000201838">
    <property type="component" value="Unassembled WGS sequence"/>
</dbReference>
<dbReference type="PANTHER" id="PTHR33695">
    <property type="entry name" value="LIPOPROTEIN SIGNAL PEPTIDASE"/>
    <property type="match status" value="1"/>
</dbReference>
<dbReference type="PANTHER" id="PTHR33695:SF1">
    <property type="entry name" value="LIPOPROTEIN SIGNAL PEPTIDASE"/>
    <property type="match status" value="1"/>
</dbReference>